<evidence type="ECO:0000256" key="2">
    <source>
        <dbReference type="PIRSR" id="PIRSR005962-1"/>
    </source>
</evidence>
<dbReference type="Pfam" id="PF07687">
    <property type="entry name" value="M20_dimer"/>
    <property type="match status" value="1"/>
</dbReference>
<dbReference type="PIRSF" id="PIRSF005962">
    <property type="entry name" value="Pept_M20D_amidohydro"/>
    <property type="match status" value="1"/>
</dbReference>
<evidence type="ECO:0000313" key="5">
    <source>
        <dbReference type="Proteomes" id="UP000199266"/>
    </source>
</evidence>
<evidence type="ECO:0000256" key="1">
    <source>
        <dbReference type="ARBA" id="ARBA00022801"/>
    </source>
</evidence>
<keyword evidence="1 4" id="KW-0378">Hydrolase</keyword>
<feature type="domain" description="Peptidase M20 dimerisation" evidence="3">
    <location>
        <begin position="206"/>
        <end position="297"/>
    </location>
</feature>
<evidence type="ECO:0000313" key="4">
    <source>
        <dbReference type="EMBL" id="SDY08686.1"/>
    </source>
</evidence>
<sequence>MTTVMVVGISKQERLKTKEDLFEEATNIYDQLVEWRRGFHVFPELAFEERVTSSRVFQILKSMPGVEVTQAFGETTAVIGKISGKREGRAIMIRCPMDALPLQEETDLTFASCIPGVMHGCGHDAHMAVLLGVALLLSQRREMLDRSVVLVFQPAEEGLGGAKRLIDAGLLDIYNIGYALGFHFWPKYGYGKLLLRPGIMTALSDRFHISIQGVGGHAAAPHLTVDPWTIIAHVILAAQALVGREIDPTESAVISFGHLEAGEAHNVIPEQIDLWGSLRALNVEVRDFLQNRLEEMVPLLAKTFRGLGTIKYHRNYPQVINDERLTSLVLRIARDSFGDENLEIMDRPLMAGEDFAFYTQVIPSCFLLFGTGGKYWLHHPKYDVPEDLLPFAAGLEAYLAFCLSNMLSMGEDEIG</sequence>
<dbReference type="InterPro" id="IPR017439">
    <property type="entry name" value="Amidohydrolase"/>
</dbReference>
<keyword evidence="2" id="KW-0464">Manganese</keyword>
<dbReference type="SUPFAM" id="SSF55031">
    <property type="entry name" value="Bacterial exopeptidase dimerisation domain"/>
    <property type="match status" value="1"/>
</dbReference>
<dbReference type="Pfam" id="PF01546">
    <property type="entry name" value="Peptidase_M20"/>
    <property type="match status" value="1"/>
</dbReference>
<protein>
    <submittedName>
        <fullName evidence="4">Hippurate hydrolase</fullName>
    </submittedName>
</protein>
<comment type="cofactor">
    <cofactor evidence="2">
        <name>Mn(2+)</name>
        <dbReference type="ChEBI" id="CHEBI:29035"/>
    </cofactor>
    <text evidence="2">The Mn(2+) ion enhances activity.</text>
</comment>
<dbReference type="Gene3D" id="3.30.70.360">
    <property type="match status" value="1"/>
</dbReference>
<keyword evidence="2" id="KW-0479">Metal-binding</keyword>
<organism evidence="4 5">
    <name type="scientific">Acetomicrobium thermoterrenum DSM 13490</name>
    <dbReference type="NCBI Taxonomy" id="1120987"/>
    <lineage>
        <taxon>Bacteria</taxon>
        <taxon>Thermotogati</taxon>
        <taxon>Synergistota</taxon>
        <taxon>Synergistia</taxon>
        <taxon>Synergistales</taxon>
        <taxon>Acetomicrobiaceae</taxon>
        <taxon>Acetomicrobium</taxon>
    </lineage>
</organism>
<name>A0A1H3GZF3_9BACT</name>
<feature type="binding site" evidence="2">
    <location>
        <position position="157"/>
    </location>
    <ligand>
        <name>Mn(2+)</name>
        <dbReference type="ChEBI" id="CHEBI:29035"/>
        <label>2</label>
    </ligand>
</feature>
<feature type="binding site" evidence="2">
    <location>
        <position position="121"/>
    </location>
    <ligand>
        <name>Mn(2+)</name>
        <dbReference type="ChEBI" id="CHEBI:29035"/>
        <label>2</label>
    </ligand>
</feature>
<dbReference type="InterPro" id="IPR036264">
    <property type="entry name" value="Bact_exopeptidase_dim_dom"/>
</dbReference>
<dbReference type="PANTHER" id="PTHR11014">
    <property type="entry name" value="PEPTIDASE M20 FAMILY MEMBER"/>
    <property type="match status" value="1"/>
</dbReference>
<dbReference type="Gene3D" id="3.40.630.10">
    <property type="entry name" value="Zn peptidases"/>
    <property type="match status" value="1"/>
</dbReference>
<accession>A0A1H3GZF3</accession>
<dbReference type="InterPro" id="IPR011650">
    <property type="entry name" value="Peptidase_M20_dimer"/>
</dbReference>
<dbReference type="GO" id="GO:0046872">
    <property type="term" value="F:metal ion binding"/>
    <property type="evidence" value="ECO:0007669"/>
    <property type="project" value="UniProtKB-KW"/>
</dbReference>
<dbReference type="NCBIfam" id="TIGR01891">
    <property type="entry name" value="amidohydrolases"/>
    <property type="match status" value="1"/>
</dbReference>
<reference evidence="5" key="1">
    <citation type="submission" date="2016-10" db="EMBL/GenBank/DDBJ databases">
        <authorList>
            <person name="Varghese N."/>
            <person name="Submissions S."/>
        </authorList>
    </citation>
    <scope>NUCLEOTIDE SEQUENCE [LARGE SCALE GENOMIC DNA]</scope>
    <source>
        <strain evidence="5">DSM 13490</strain>
    </source>
</reference>
<feature type="binding site" evidence="2">
    <location>
        <position position="123"/>
    </location>
    <ligand>
        <name>Mn(2+)</name>
        <dbReference type="ChEBI" id="CHEBI:29035"/>
        <label>2</label>
    </ligand>
</feature>
<gene>
    <name evidence="4" type="ORF">SAMN03080603_01708</name>
</gene>
<evidence type="ECO:0000259" key="3">
    <source>
        <dbReference type="Pfam" id="PF07687"/>
    </source>
</evidence>
<dbReference type="PANTHER" id="PTHR11014:SF63">
    <property type="entry name" value="METALLOPEPTIDASE, PUTATIVE (AFU_ORTHOLOGUE AFUA_6G09600)-RELATED"/>
    <property type="match status" value="1"/>
</dbReference>
<dbReference type="GO" id="GO:0019877">
    <property type="term" value="P:diaminopimelate biosynthetic process"/>
    <property type="evidence" value="ECO:0007669"/>
    <property type="project" value="UniProtKB-ARBA"/>
</dbReference>
<dbReference type="Proteomes" id="UP000199266">
    <property type="component" value="Unassembled WGS sequence"/>
</dbReference>
<keyword evidence="5" id="KW-1185">Reference proteome</keyword>
<dbReference type="GO" id="GO:0050118">
    <property type="term" value="F:N-acetyldiaminopimelate deacetylase activity"/>
    <property type="evidence" value="ECO:0007669"/>
    <property type="project" value="UniProtKB-ARBA"/>
</dbReference>
<dbReference type="FunFam" id="3.30.70.360:FF:000001">
    <property type="entry name" value="N-acetyldiaminopimelate deacetylase"/>
    <property type="match status" value="1"/>
</dbReference>
<dbReference type="EMBL" id="FNPD01000011">
    <property type="protein sequence ID" value="SDY08686.1"/>
    <property type="molecule type" value="Genomic_DNA"/>
</dbReference>
<dbReference type="InterPro" id="IPR002933">
    <property type="entry name" value="Peptidase_M20"/>
</dbReference>
<feature type="binding site" evidence="2">
    <location>
        <position position="378"/>
    </location>
    <ligand>
        <name>Mn(2+)</name>
        <dbReference type="ChEBI" id="CHEBI:29035"/>
        <label>2</label>
    </ligand>
</feature>
<dbReference type="AlphaFoldDB" id="A0A1H3GZF3"/>
<proteinExistence type="predicted"/>
<dbReference type="CDD" id="cd03886">
    <property type="entry name" value="M20_Acy1"/>
    <property type="match status" value="1"/>
</dbReference>
<feature type="binding site" evidence="2">
    <location>
        <position position="183"/>
    </location>
    <ligand>
        <name>Mn(2+)</name>
        <dbReference type="ChEBI" id="CHEBI:29035"/>
        <label>2</label>
    </ligand>
</feature>
<dbReference type="SUPFAM" id="SSF53187">
    <property type="entry name" value="Zn-dependent exopeptidases"/>
    <property type="match status" value="1"/>
</dbReference>